<name>A0A1X2H969_9FUNG</name>
<evidence type="ECO:0000256" key="1">
    <source>
        <dbReference type="SAM" id="SignalP"/>
    </source>
</evidence>
<evidence type="ECO:0000313" key="2">
    <source>
        <dbReference type="EMBL" id="ORY95205.1"/>
    </source>
</evidence>
<feature type="chain" id="PRO_5012485117" description="Secreted protein" evidence="1">
    <location>
        <begin position="24"/>
        <end position="78"/>
    </location>
</feature>
<evidence type="ECO:0008006" key="4">
    <source>
        <dbReference type="Google" id="ProtNLM"/>
    </source>
</evidence>
<protein>
    <recommendedName>
        <fullName evidence="4">Secreted protein</fullName>
    </recommendedName>
</protein>
<organism evidence="2 3">
    <name type="scientific">Absidia repens</name>
    <dbReference type="NCBI Taxonomy" id="90262"/>
    <lineage>
        <taxon>Eukaryota</taxon>
        <taxon>Fungi</taxon>
        <taxon>Fungi incertae sedis</taxon>
        <taxon>Mucoromycota</taxon>
        <taxon>Mucoromycotina</taxon>
        <taxon>Mucoromycetes</taxon>
        <taxon>Mucorales</taxon>
        <taxon>Cunninghamellaceae</taxon>
        <taxon>Absidia</taxon>
    </lineage>
</organism>
<keyword evidence="1" id="KW-0732">Signal</keyword>
<keyword evidence="3" id="KW-1185">Reference proteome</keyword>
<dbReference type="Proteomes" id="UP000193560">
    <property type="component" value="Unassembled WGS sequence"/>
</dbReference>
<evidence type="ECO:0000313" key="3">
    <source>
        <dbReference type="Proteomes" id="UP000193560"/>
    </source>
</evidence>
<proteinExistence type="predicted"/>
<gene>
    <name evidence="2" type="ORF">BCR42DRAFT_430618</name>
</gene>
<feature type="signal peptide" evidence="1">
    <location>
        <begin position="1"/>
        <end position="23"/>
    </location>
</feature>
<dbReference type="AlphaFoldDB" id="A0A1X2H969"/>
<dbReference type="EMBL" id="MCGE01000079">
    <property type="protein sequence ID" value="ORY95205.1"/>
    <property type="molecule type" value="Genomic_DNA"/>
</dbReference>
<sequence>MSAAMMLAVSLLMLLCCCCCCCCFRYRRQGKSIDLCWFNKNIVYNTQTCSQKKEGFYNPIETVDNLVVKKTFVLSFIC</sequence>
<comment type="caution">
    <text evidence="2">The sequence shown here is derived from an EMBL/GenBank/DDBJ whole genome shotgun (WGS) entry which is preliminary data.</text>
</comment>
<accession>A0A1X2H969</accession>
<reference evidence="2 3" key="1">
    <citation type="submission" date="2016-07" db="EMBL/GenBank/DDBJ databases">
        <title>Pervasive Adenine N6-methylation of Active Genes in Fungi.</title>
        <authorList>
            <consortium name="DOE Joint Genome Institute"/>
            <person name="Mondo S.J."/>
            <person name="Dannebaum R.O."/>
            <person name="Kuo R.C."/>
            <person name="Labutti K."/>
            <person name="Haridas S."/>
            <person name="Kuo A."/>
            <person name="Salamov A."/>
            <person name="Ahrendt S.R."/>
            <person name="Lipzen A."/>
            <person name="Sullivan W."/>
            <person name="Andreopoulos W.B."/>
            <person name="Clum A."/>
            <person name="Lindquist E."/>
            <person name="Daum C."/>
            <person name="Ramamoorthy G.K."/>
            <person name="Gryganskyi A."/>
            <person name="Culley D."/>
            <person name="Magnuson J.K."/>
            <person name="James T.Y."/>
            <person name="O'Malley M.A."/>
            <person name="Stajich J.E."/>
            <person name="Spatafora J.W."/>
            <person name="Visel A."/>
            <person name="Grigoriev I.V."/>
        </authorList>
    </citation>
    <scope>NUCLEOTIDE SEQUENCE [LARGE SCALE GENOMIC DNA]</scope>
    <source>
        <strain evidence="2 3">NRRL 1336</strain>
    </source>
</reference>